<dbReference type="GO" id="GO:0005886">
    <property type="term" value="C:plasma membrane"/>
    <property type="evidence" value="ECO:0007669"/>
    <property type="project" value="UniProtKB-SubCell"/>
</dbReference>
<evidence type="ECO:0000259" key="7">
    <source>
        <dbReference type="Pfam" id="PF12823"/>
    </source>
</evidence>
<feature type="domain" description="DUF3817" evidence="7">
    <location>
        <begin position="15"/>
        <end position="98"/>
    </location>
</feature>
<dbReference type="Proteomes" id="UP000053528">
    <property type="component" value="Unassembled WGS sequence"/>
</dbReference>
<keyword evidence="3 6" id="KW-0812">Transmembrane</keyword>
<keyword evidence="5 6" id="KW-0472">Membrane</keyword>
<feature type="transmembrane region" description="Helical" evidence="6">
    <location>
        <begin position="131"/>
        <end position="152"/>
    </location>
</feature>
<dbReference type="PANTHER" id="PTHR40077:SF1">
    <property type="entry name" value="MEMBRANE PROTEIN"/>
    <property type="match status" value="1"/>
</dbReference>
<feature type="transmembrane region" description="Helical" evidence="6">
    <location>
        <begin position="14"/>
        <end position="36"/>
    </location>
</feature>
<dbReference type="InterPro" id="IPR023845">
    <property type="entry name" value="DUF3817_TM"/>
</dbReference>
<proteinExistence type="predicted"/>
<dbReference type="RefSeq" id="WP_035757607.1">
    <property type="nucleotide sequence ID" value="NZ_JRNH01000031.1"/>
</dbReference>
<dbReference type="AlphaFoldDB" id="A0A095YAY8"/>
<dbReference type="PANTHER" id="PTHR40077">
    <property type="entry name" value="MEMBRANE PROTEIN-RELATED"/>
    <property type="match status" value="1"/>
</dbReference>
<evidence type="ECO:0000313" key="8">
    <source>
        <dbReference type="EMBL" id="KGF19630.1"/>
    </source>
</evidence>
<protein>
    <submittedName>
        <fullName evidence="8">Membrane protein</fullName>
    </submittedName>
</protein>
<sequence>MTTTSPSKPVSPRLLFRTFAIAEIFTWAGLITALILRALDVANIVPIAGGIHGFVFLSYATSTVFVWVNQKWPARIGLTGVLLAVVPFATLPFDLYVDRRGLLKGGWRLAPGGEEPKGFIEHVQAWVLRHVWLAAVLLVAFVALLFVTLLWLGPPVPRS</sequence>
<evidence type="ECO:0000256" key="5">
    <source>
        <dbReference type="ARBA" id="ARBA00023136"/>
    </source>
</evidence>
<reference evidence="8 9" key="1">
    <citation type="submission" date="2014-07" db="EMBL/GenBank/DDBJ databases">
        <authorList>
            <person name="McCorrison J."/>
            <person name="Sanka R."/>
            <person name="Torralba M."/>
            <person name="Gillis M."/>
            <person name="Haft D.H."/>
            <person name="Methe B."/>
            <person name="Sutton G."/>
            <person name="Nelson K.E."/>
        </authorList>
    </citation>
    <scope>NUCLEOTIDE SEQUENCE [LARGE SCALE GENOMIC DNA]</scope>
    <source>
        <strain evidence="8 9">DNF00011</strain>
    </source>
</reference>
<comment type="subcellular location">
    <subcellularLocation>
        <location evidence="1">Cell membrane</location>
        <topology evidence="1">Multi-pass membrane protein</topology>
    </subcellularLocation>
</comment>
<keyword evidence="2" id="KW-1003">Cell membrane</keyword>
<evidence type="ECO:0000256" key="1">
    <source>
        <dbReference type="ARBA" id="ARBA00004651"/>
    </source>
</evidence>
<feature type="transmembrane region" description="Helical" evidence="6">
    <location>
        <begin position="43"/>
        <end position="68"/>
    </location>
</feature>
<evidence type="ECO:0000256" key="3">
    <source>
        <dbReference type="ARBA" id="ARBA00022692"/>
    </source>
</evidence>
<evidence type="ECO:0000256" key="2">
    <source>
        <dbReference type="ARBA" id="ARBA00022475"/>
    </source>
</evidence>
<dbReference type="NCBIfam" id="TIGR03954">
    <property type="entry name" value="integ_memb_HG"/>
    <property type="match status" value="1"/>
</dbReference>
<gene>
    <name evidence="8" type="ORF">HMPREF2128_09615</name>
</gene>
<evidence type="ECO:0000313" key="9">
    <source>
        <dbReference type="Proteomes" id="UP000053528"/>
    </source>
</evidence>
<name>A0A095YAY8_9MICC</name>
<evidence type="ECO:0000256" key="4">
    <source>
        <dbReference type="ARBA" id="ARBA00022989"/>
    </source>
</evidence>
<dbReference type="EMBL" id="JRNH01000031">
    <property type="protein sequence ID" value="KGF19630.1"/>
    <property type="molecule type" value="Genomic_DNA"/>
</dbReference>
<dbReference type="Pfam" id="PF12823">
    <property type="entry name" value="DUF3817"/>
    <property type="match status" value="1"/>
</dbReference>
<feature type="transmembrane region" description="Helical" evidence="6">
    <location>
        <begin position="74"/>
        <end position="97"/>
    </location>
</feature>
<evidence type="ECO:0000256" key="6">
    <source>
        <dbReference type="SAM" id="Phobius"/>
    </source>
</evidence>
<accession>A0A095YAY8</accession>
<keyword evidence="4 6" id="KW-1133">Transmembrane helix</keyword>
<organism evidence="8 9">
    <name type="scientific">Pseudoglutamicibacter albus DNF00011</name>
    <dbReference type="NCBI Taxonomy" id="1401063"/>
    <lineage>
        <taxon>Bacteria</taxon>
        <taxon>Bacillati</taxon>
        <taxon>Actinomycetota</taxon>
        <taxon>Actinomycetes</taxon>
        <taxon>Micrococcales</taxon>
        <taxon>Micrococcaceae</taxon>
        <taxon>Pseudoglutamicibacter</taxon>
    </lineage>
</organism>
<comment type="caution">
    <text evidence="8">The sequence shown here is derived from an EMBL/GenBank/DDBJ whole genome shotgun (WGS) entry which is preliminary data.</text>
</comment>